<proteinExistence type="predicted"/>
<evidence type="ECO:0000313" key="2">
    <source>
        <dbReference type="EMBL" id="MBF6058740.1"/>
    </source>
</evidence>
<evidence type="ECO:0000256" key="1">
    <source>
        <dbReference type="SAM" id="Phobius"/>
    </source>
</evidence>
<dbReference type="Gene3D" id="3.30.2090.10">
    <property type="entry name" value="Multidrug efflux transporter AcrB TolC docking domain, DN and DC subdomains"/>
    <property type="match status" value="2"/>
</dbReference>
<dbReference type="Proteomes" id="UP001193680">
    <property type="component" value="Unassembled WGS sequence"/>
</dbReference>
<dbReference type="Pfam" id="PF00873">
    <property type="entry name" value="ACR_tran"/>
    <property type="match status" value="1"/>
</dbReference>
<sequence length="1027" mass="113927">MWLSDTSVKRPVLAVVVSLLLLAFGLMAFDRMSLREYPNIDPPIVTIDTKYPGASASVVETRITKVIENRIAGISGIRYIESTSTDGLSKIKVEFNLSRDIDAAANDIRDRVSRILDNLPEQALAPEVEKVDGDESVIIWFNLVSDRMTVAELTDYAERYLVDRFAVLDGAARIRIGGGQSYALRIWLDPRKMALYGVTVKDVEDSLQASNVELPAGSLQGDQVLLTLQMKKPLSTVDKLETLIIKQSDGMQLRLGDVAKVELGAVEKRRIFQGNGIPMVGIGIIKQSNANTLTVANLAKERRDALNPTLPEGMSLENSYDASVFVESAVNEVYKTLFIALGLVVLVMLAFLRNVRAALIPTVTLPVSLIATFWVLWMLGFSVNLLTLLAMVLAIGLVVDDAIVVLENVQRHLDRGYSPLSAAYLGTRQVGFAVIATTLVLVSVFMPIGFLQGNIGRLFSEFAITLSVAVLFSSWVALTLSPALASKILRARATQKTAKRVSHPLFQKLLTGLLRRPWIPLALFAALITLSYVWFKETPQEYLPKEDRGAFFISIKGPEGASFDYMQTYLHEIEERLMPLVESGEAKRLLVRSPRSFSNGQIFNTGFAIIVLNDWADRRSAFTIMDEVKKRLADLSGIKAVPIMRSSIGGRISSPVQFVISGNSYEELKEWREIMDSAIDKTNPGLSGLDWDFEPNKPQLAVHIDYPRAEALGIDMETLNGTLQTLLGSKKVTTFLYKGEEYDILLEADHSQFRDPQDLDQIYLRSNQGDMISLAEVVQIDSYADAASLNRYNRMRSITLSARLDGDLALGDALSYLHDLAKKELPETAVFDYKGQSKEFFETGASLYFVFMFALVVIFLVLAAQFESFISPLIIMFTVPLAIGGGLFALWLHGLTLNLYSQIALILLIGLATKNGILIVEFANQLRDRGYSLYHALIRATQLRLRPILMTAITTCAGAIPLIFSSGAGAETRQILGYVLFWGVALSTLLSLFVIPMFYAWLARRAHSPLYTTHKLEKELQQKRTSL</sequence>
<keyword evidence="3" id="KW-1185">Reference proteome</keyword>
<name>A0ABS0BY68_9GAMM</name>
<keyword evidence="1" id="KW-1133">Transmembrane helix</keyword>
<comment type="caution">
    <text evidence="2">The sequence shown here is derived from an EMBL/GenBank/DDBJ whole genome shotgun (WGS) entry which is preliminary data.</text>
</comment>
<dbReference type="PANTHER" id="PTHR32063:SF14">
    <property type="entry name" value="BLL4319 PROTEIN"/>
    <property type="match status" value="1"/>
</dbReference>
<dbReference type="Gene3D" id="3.30.70.1320">
    <property type="entry name" value="Multidrug efflux transporter AcrB pore domain like"/>
    <property type="match status" value="1"/>
</dbReference>
<feature type="transmembrane region" description="Helical" evidence="1">
    <location>
        <begin position="462"/>
        <end position="485"/>
    </location>
</feature>
<feature type="transmembrane region" description="Helical" evidence="1">
    <location>
        <begin position="945"/>
        <end position="964"/>
    </location>
</feature>
<feature type="transmembrane region" description="Helical" evidence="1">
    <location>
        <begin position="899"/>
        <end position="924"/>
    </location>
</feature>
<dbReference type="SUPFAM" id="SSF82866">
    <property type="entry name" value="Multidrug efflux transporter AcrB transmembrane domain"/>
    <property type="match status" value="2"/>
</dbReference>
<gene>
    <name evidence="2" type="ORF">H8792_010345</name>
</gene>
<reference evidence="2 3" key="1">
    <citation type="submission" date="2020-11" db="EMBL/GenBank/DDBJ databases">
        <title>Sulfur oxidizing isolate from Hospital Hole Sinkhole.</title>
        <authorList>
            <person name="Scott K.M."/>
        </authorList>
    </citation>
    <scope>NUCLEOTIDE SEQUENCE [LARGE SCALE GENOMIC DNA]</scope>
    <source>
        <strain evidence="2 3">HH1</strain>
    </source>
</reference>
<protein>
    <submittedName>
        <fullName evidence="2">Efflux RND transporter permease subunit</fullName>
    </submittedName>
</protein>
<dbReference type="Gene3D" id="1.20.1640.10">
    <property type="entry name" value="Multidrug efflux transporter AcrB transmembrane domain"/>
    <property type="match status" value="2"/>
</dbReference>
<dbReference type="InterPro" id="IPR001036">
    <property type="entry name" value="Acrflvin-R"/>
</dbReference>
<keyword evidence="1" id="KW-0812">Transmembrane</keyword>
<evidence type="ECO:0000313" key="3">
    <source>
        <dbReference type="Proteomes" id="UP001193680"/>
    </source>
</evidence>
<feature type="transmembrane region" description="Helical" evidence="1">
    <location>
        <begin position="430"/>
        <end position="450"/>
    </location>
</feature>
<organism evidence="2 3">
    <name type="scientific">Thiomicrorhabdus heinhorstiae</name>
    <dbReference type="NCBI Taxonomy" id="2748010"/>
    <lineage>
        <taxon>Bacteria</taxon>
        <taxon>Pseudomonadati</taxon>
        <taxon>Pseudomonadota</taxon>
        <taxon>Gammaproteobacteria</taxon>
        <taxon>Thiotrichales</taxon>
        <taxon>Piscirickettsiaceae</taxon>
        <taxon>Thiomicrorhabdus</taxon>
    </lineage>
</organism>
<feature type="transmembrane region" description="Helical" evidence="1">
    <location>
        <begin position="359"/>
        <end position="379"/>
    </location>
</feature>
<feature type="transmembrane region" description="Helical" evidence="1">
    <location>
        <begin position="333"/>
        <end position="352"/>
    </location>
</feature>
<dbReference type="InterPro" id="IPR027463">
    <property type="entry name" value="AcrB_DN_DC_subdom"/>
</dbReference>
<dbReference type="SUPFAM" id="SSF82714">
    <property type="entry name" value="Multidrug efflux transporter AcrB TolC docking domain, DN and DC subdomains"/>
    <property type="match status" value="2"/>
</dbReference>
<accession>A0ABS0BY68</accession>
<dbReference type="RefSeq" id="WP_185978887.1">
    <property type="nucleotide sequence ID" value="NZ_JACBGI020000026.1"/>
</dbReference>
<dbReference type="PRINTS" id="PR00702">
    <property type="entry name" value="ACRIFLAVINRP"/>
</dbReference>
<dbReference type="Gene3D" id="3.30.70.1430">
    <property type="entry name" value="Multidrug efflux transporter AcrB pore domain"/>
    <property type="match status" value="2"/>
</dbReference>
<feature type="transmembrane region" description="Helical" evidence="1">
    <location>
        <begin position="873"/>
        <end position="893"/>
    </location>
</feature>
<feature type="transmembrane region" description="Helical" evidence="1">
    <location>
        <begin position="847"/>
        <end position="866"/>
    </location>
</feature>
<dbReference type="PANTHER" id="PTHR32063">
    <property type="match status" value="1"/>
</dbReference>
<feature type="transmembrane region" description="Helical" evidence="1">
    <location>
        <begin position="976"/>
        <end position="1002"/>
    </location>
</feature>
<keyword evidence="1" id="KW-0472">Membrane</keyword>
<feature type="transmembrane region" description="Helical" evidence="1">
    <location>
        <begin position="385"/>
        <end position="409"/>
    </location>
</feature>
<feature type="transmembrane region" description="Helical" evidence="1">
    <location>
        <begin position="518"/>
        <end position="535"/>
    </location>
</feature>
<dbReference type="SUPFAM" id="SSF82693">
    <property type="entry name" value="Multidrug efflux transporter AcrB pore domain, PN1, PN2, PC1 and PC2 subdomains"/>
    <property type="match status" value="3"/>
</dbReference>
<dbReference type="Gene3D" id="3.30.70.1440">
    <property type="entry name" value="Multidrug efflux transporter AcrB pore domain"/>
    <property type="match status" value="1"/>
</dbReference>
<dbReference type="EMBL" id="JACBGI020000026">
    <property type="protein sequence ID" value="MBF6058740.1"/>
    <property type="molecule type" value="Genomic_DNA"/>
</dbReference>